<accession>A0AB40C4L5</accession>
<dbReference type="AlphaFoldDB" id="A0AB40C4L5"/>
<gene>
    <name evidence="3" type="primary">LOC120270703</name>
</gene>
<proteinExistence type="predicted"/>
<evidence type="ECO:0000313" key="2">
    <source>
        <dbReference type="Proteomes" id="UP001515500"/>
    </source>
</evidence>
<feature type="compositionally biased region" description="Basic and acidic residues" evidence="1">
    <location>
        <begin position="1"/>
        <end position="14"/>
    </location>
</feature>
<feature type="compositionally biased region" description="Polar residues" evidence="1">
    <location>
        <begin position="64"/>
        <end position="76"/>
    </location>
</feature>
<dbReference type="Proteomes" id="UP001515500">
    <property type="component" value="Chromosome 10"/>
</dbReference>
<evidence type="ECO:0000313" key="3">
    <source>
        <dbReference type="RefSeq" id="XP_039133711.1"/>
    </source>
</evidence>
<evidence type="ECO:0000256" key="1">
    <source>
        <dbReference type="SAM" id="MobiDB-lite"/>
    </source>
</evidence>
<feature type="region of interest" description="Disordered" evidence="1">
    <location>
        <begin position="1"/>
        <end position="141"/>
    </location>
</feature>
<keyword evidence="2" id="KW-1185">Reference proteome</keyword>
<feature type="compositionally biased region" description="Polar residues" evidence="1">
    <location>
        <begin position="29"/>
        <end position="49"/>
    </location>
</feature>
<reference evidence="3" key="1">
    <citation type="submission" date="2025-08" db="UniProtKB">
        <authorList>
            <consortium name="RefSeq"/>
        </authorList>
    </citation>
    <scope>IDENTIFICATION</scope>
</reference>
<organism evidence="2 3">
    <name type="scientific">Dioscorea cayennensis subsp. rotundata</name>
    <name type="common">White Guinea yam</name>
    <name type="synonym">Dioscorea rotundata</name>
    <dbReference type="NCBI Taxonomy" id="55577"/>
    <lineage>
        <taxon>Eukaryota</taxon>
        <taxon>Viridiplantae</taxon>
        <taxon>Streptophyta</taxon>
        <taxon>Embryophyta</taxon>
        <taxon>Tracheophyta</taxon>
        <taxon>Spermatophyta</taxon>
        <taxon>Magnoliopsida</taxon>
        <taxon>Liliopsida</taxon>
        <taxon>Dioscoreales</taxon>
        <taxon>Dioscoreaceae</taxon>
        <taxon>Dioscorea</taxon>
    </lineage>
</organism>
<name>A0AB40C4L5_DIOCR</name>
<dbReference type="GeneID" id="120270703"/>
<dbReference type="RefSeq" id="XP_039133711.1">
    <property type="nucleotide sequence ID" value="XM_039277777.1"/>
</dbReference>
<sequence length="279" mass="31444">MGGKQSKEAERRSETSSPDPVIPKKNDAESQATPPKEQLQTNASSTAVATSPLEAAVHEESQAQDKGQPNIVQTEVHQPDFKPALPPPPAGIDKFPNVTGPDTSASRRQDQNPHNYNNNNDGIVPPQQNFHQPDQHGWDHMARRDSRSNWMFDHNCPYPYNRDQEFYPVPPHTHGDQYHGQDQYWPRNDHIGRQHPLRDGREYLTDDAIQNREKRSSSSGDKQSGTLVYDNIVICEDPSKVVMGIRNSAGGKSWWQGQWEPCHQIGSLSAPEFLLMLNC</sequence>
<protein>
    <submittedName>
        <fullName evidence="3">Uncharacterized protein LOC120270703</fullName>
    </submittedName>
</protein>